<reference evidence="4" key="1">
    <citation type="submission" date="2022-10" db="EMBL/GenBank/DDBJ databases">
        <title>Genome assembly of Pristionchus species.</title>
        <authorList>
            <person name="Yoshida K."/>
            <person name="Sommer R.J."/>
        </authorList>
    </citation>
    <scope>NUCLEOTIDE SEQUENCE [LARGE SCALE GENOMIC DNA]</scope>
    <source>
        <strain evidence="4">RS5460</strain>
    </source>
</reference>
<evidence type="ECO:0000256" key="1">
    <source>
        <dbReference type="SAM" id="MobiDB-lite"/>
    </source>
</evidence>
<feature type="region of interest" description="Disordered" evidence="1">
    <location>
        <begin position="127"/>
        <end position="162"/>
    </location>
</feature>
<comment type="caution">
    <text evidence="3">The sequence shown here is derived from an EMBL/GenBank/DDBJ whole genome shotgun (WGS) entry which is preliminary data.</text>
</comment>
<accession>A0AAN4ZNY0</accession>
<evidence type="ECO:0000313" key="4">
    <source>
        <dbReference type="Proteomes" id="UP001328107"/>
    </source>
</evidence>
<feature type="compositionally biased region" description="Acidic residues" evidence="1">
    <location>
        <begin position="137"/>
        <end position="153"/>
    </location>
</feature>
<evidence type="ECO:0000256" key="2">
    <source>
        <dbReference type="SAM" id="Phobius"/>
    </source>
</evidence>
<evidence type="ECO:0000313" key="3">
    <source>
        <dbReference type="EMBL" id="GMR42416.1"/>
    </source>
</evidence>
<feature type="non-terminal residue" evidence="3">
    <location>
        <position position="1"/>
    </location>
</feature>
<dbReference type="EMBL" id="BTRK01000003">
    <property type="protein sequence ID" value="GMR42416.1"/>
    <property type="molecule type" value="Genomic_DNA"/>
</dbReference>
<keyword evidence="2" id="KW-1133">Transmembrane helix</keyword>
<feature type="transmembrane region" description="Helical" evidence="2">
    <location>
        <begin position="61"/>
        <end position="83"/>
    </location>
</feature>
<protein>
    <submittedName>
        <fullName evidence="3">Uncharacterized protein</fullName>
    </submittedName>
</protein>
<gene>
    <name evidence="3" type="ORF">PMAYCL1PPCAC_12611</name>
</gene>
<keyword evidence="2" id="KW-0812">Transmembrane</keyword>
<keyword evidence="4" id="KW-1185">Reference proteome</keyword>
<name>A0AAN4ZNY0_9BILA</name>
<keyword evidence="2" id="KW-0472">Membrane</keyword>
<proteinExistence type="predicted"/>
<organism evidence="3 4">
    <name type="scientific">Pristionchus mayeri</name>
    <dbReference type="NCBI Taxonomy" id="1317129"/>
    <lineage>
        <taxon>Eukaryota</taxon>
        <taxon>Metazoa</taxon>
        <taxon>Ecdysozoa</taxon>
        <taxon>Nematoda</taxon>
        <taxon>Chromadorea</taxon>
        <taxon>Rhabditida</taxon>
        <taxon>Rhabditina</taxon>
        <taxon>Diplogasteromorpha</taxon>
        <taxon>Diplogasteroidea</taxon>
        <taxon>Neodiplogasteridae</taxon>
        <taxon>Pristionchus</taxon>
    </lineage>
</organism>
<dbReference type="Proteomes" id="UP001328107">
    <property type="component" value="Unassembled WGS sequence"/>
</dbReference>
<feature type="compositionally biased region" description="Basic and acidic residues" evidence="1">
    <location>
        <begin position="127"/>
        <end position="136"/>
    </location>
</feature>
<dbReference type="AlphaFoldDB" id="A0AAN4ZNY0"/>
<sequence length="190" mass="21158">FNSSLFTPLITPPSHLSSSSLSTKTFSLPLLLLTPTGLLSFPPTSSPSFPFHVAMCSTQVFTQLLCLSLVIFIVVVLVIQGVFEEYIEDDDEEIEENTKKVQKIVSKLKEDLEEEVVGDLIGEIKDQTKEAVKETESSEEEERDEGEEGDDPPSEVVDKPRNLDDLILPLSPSATVVKLSRIAANRRRRR</sequence>